<dbReference type="Proteomes" id="UP000184139">
    <property type="component" value="Unassembled WGS sequence"/>
</dbReference>
<dbReference type="EMBL" id="FQXS01000001">
    <property type="protein sequence ID" value="SHH38280.1"/>
    <property type="molecule type" value="Genomic_DNA"/>
</dbReference>
<dbReference type="Pfam" id="PF09656">
    <property type="entry name" value="PGPGW"/>
    <property type="match status" value="1"/>
</dbReference>
<evidence type="ECO:0000256" key="1">
    <source>
        <dbReference type="SAM" id="Phobius"/>
    </source>
</evidence>
<organism evidence="2 3">
    <name type="scientific">Desulfofustis glycolicus DSM 9705</name>
    <dbReference type="NCBI Taxonomy" id="1121409"/>
    <lineage>
        <taxon>Bacteria</taxon>
        <taxon>Pseudomonadati</taxon>
        <taxon>Thermodesulfobacteriota</taxon>
        <taxon>Desulfobulbia</taxon>
        <taxon>Desulfobulbales</taxon>
        <taxon>Desulfocapsaceae</taxon>
        <taxon>Desulfofustis</taxon>
    </lineage>
</organism>
<keyword evidence="1" id="KW-0472">Membrane</keyword>
<keyword evidence="1 2" id="KW-0812">Transmembrane</keyword>
<feature type="transmembrane region" description="Helical" evidence="1">
    <location>
        <begin position="92"/>
        <end position="110"/>
    </location>
</feature>
<protein>
    <submittedName>
        <fullName evidence="2">Putative transmembrane protein (PGPGW)</fullName>
    </submittedName>
</protein>
<accession>A0A1M5SIQ0</accession>
<dbReference type="STRING" id="1121409.SAMN02745124_00370"/>
<proteinExistence type="predicted"/>
<gene>
    <name evidence="2" type="ORF">SAMN02745124_00370</name>
</gene>
<dbReference type="InterPro" id="IPR019099">
    <property type="entry name" value="Uncharacterised_PGPGW_TM"/>
</dbReference>
<keyword evidence="1" id="KW-1133">Transmembrane helix</keyword>
<evidence type="ECO:0000313" key="2">
    <source>
        <dbReference type="EMBL" id="SHH38280.1"/>
    </source>
</evidence>
<dbReference type="AlphaFoldDB" id="A0A1M5SIQ0"/>
<reference evidence="2 3" key="1">
    <citation type="submission" date="2016-11" db="EMBL/GenBank/DDBJ databases">
        <authorList>
            <person name="Jaros S."/>
            <person name="Januszkiewicz K."/>
            <person name="Wedrychowicz H."/>
        </authorList>
    </citation>
    <scope>NUCLEOTIDE SEQUENCE [LARGE SCALE GENOMIC DNA]</scope>
    <source>
        <strain evidence="2 3">DSM 9705</strain>
    </source>
</reference>
<feature type="transmembrane region" description="Helical" evidence="1">
    <location>
        <begin position="15"/>
        <end position="40"/>
    </location>
</feature>
<sequence length="153" mass="17029">MTMIQWLQAHETISFWLAAISLVSFGVTLAVVPWVVVRIPADYFVGRKRPEQRQLALRSPVVWLGLLIVKNTIGALLVLAGLAMLVLPGQGLLTMIIGVLVMNFPGKFAFERWLVSRGPTLSLINRIRRRYGRSPLVLSGEDEAADRADVIRP</sequence>
<feature type="transmembrane region" description="Helical" evidence="1">
    <location>
        <begin position="61"/>
        <end position="86"/>
    </location>
</feature>
<evidence type="ECO:0000313" key="3">
    <source>
        <dbReference type="Proteomes" id="UP000184139"/>
    </source>
</evidence>
<keyword evidence="3" id="KW-1185">Reference proteome</keyword>
<name>A0A1M5SIQ0_9BACT</name>